<name>A0A6J4LK02_9ACTN</name>
<dbReference type="Gene3D" id="3.75.10.10">
    <property type="entry name" value="L-arginine/glycine Amidinotransferase, Chain A"/>
    <property type="match status" value="1"/>
</dbReference>
<proteinExistence type="predicted"/>
<evidence type="ECO:0000313" key="1">
    <source>
        <dbReference type="EMBL" id="CAA9333873.1"/>
    </source>
</evidence>
<reference evidence="1" key="1">
    <citation type="submission" date="2020-02" db="EMBL/GenBank/DDBJ databases">
        <authorList>
            <person name="Meier V. D."/>
        </authorList>
    </citation>
    <scope>NUCLEOTIDE SEQUENCE</scope>
    <source>
        <strain evidence="1">AVDCRST_MAG61</strain>
    </source>
</reference>
<organism evidence="1">
    <name type="scientific">uncultured Friedmanniella sp</name>
    <dbReference type="NCBI Taxonomy" id="335381"/>
    <lineage>
        <taxon>Bacteria</taxon>
        <taxon>Bacillati</taxon>
        <taxon>Actinomycetota</taxon>
        <taxon>Actinomycetes</taxon>
        <taxon>Propionibacteriales</taxon>
        <taxon>Nocardioidaceae</taxon>
        <taxon>Friedmanniella</taxon>
        <taxon>environmental samples</taxon>
    </lineage>
</organism>
<protein>
    <submittedName>
        <fullName evidence="1">Uncharacterized protein</fullName>
    </submittedName>
</protein>
<dbReference type="EMBL" id="CADCTT010000371">
    <property type="protein sequence ID" value="CAA9333873.1"/>
    <property type="molecule type" value="Genomic_DNA"/>
</dbReference>
<dbReference type="AlphaFoldDB" id="A0A6J4LK02"/>
<accession>A0A6J4LK02</accession>
<sequence length="466" mass="51581">MANSALFRLLFPNAPLDRRTEGDPPQRPEFGLRSDAMRAVKPGLDSPSLISSYAGSIDRILFCFPNRMIDDPTLVPGYRSVISALRVGTRFIVVHNHSGRTTVEGWFAEAGHPPENLELVPMPDFVQLTDWAEDAYVALTDVSDDSGYLMEPWSFLRSGDALIADAVEEHTDLTASSAPVIFQGGNCLIGDDFWLMGADYFADTLLLLREGRPPVRVPPGMDEQEFARSLYSTYVDAERELVLVGLPRPIALREWVAEHRDGTFLLHSTADGAGTYQPIFHIDMFLTLIGRNDDGAFEVLVGDPRLADERLGSSSPFALAEVYDAIAQSLQQRGLAVSRNPLVHRQTAGRTFPLAELQQLAPESMLPALADLARAGATANTPVELRNWHHITWNNCLVENSEEHGRHVYLPTFGHGENADLAPLDQDMQALWQGRGFEVHPLADFNDFAARQGVVHCIKKYIARGE</sequence>
<gene>
    <name evidence="1" type="ORF">AVDCRST_MAG61-3069</name>
</gene>